<evidence type="ECO:0000256" key="2">
    <source>
        <dbReference type="PROSITE-ProRule" id="PRU00035"/>
    </source>
</evidence>
<keyword evidence="5" id="KW-1185">Reference proteome</keyword>
<sequence length="267" mass="30819">MTSVSFISEFFCLNQKLAGKSRSNNRPFSLSKSFMAQMDEGKHPQYLNNELKTCLKITNIMFNSPGCAIFREPVDPERDLVPDYYKVIKNPQDIGTIKNRLENNEYTTVNEWLKDMNLVWENAQKYNGPLSFISRVALCMKNKFNKLCRNMLIDRKDWGNKVQELFYKLNITMKSAPGFLKSEFEGKKFSGPMSQSELHHLAEAASGLSDRSDVLQMVQLLHVFGVNLDPRKEDGFVVLKSMPNEAVQALQSFVKDRYKSLHRHYPD</sequence>
<dbReference type="VEuPathDB" id="TrichDB:TRFO_17231"/>
<evidence type="ECO:0000256" key="1">
    <source>
        <dbReference type="ARBA" id="ARBA00023117"/>
    </source>
</evidence>
<dbReference type="PANTHER" id="PTHR45926">
    <property type="entry name" value="OSJNBA0053K19.4 PROTEIN"/>
    <property type="match status" value="1"/>
</dbReference>
<name>A0A1J4KN85_9EUKA</name>
<gene>
    <name evidence="4" type="ORF">TRFO_17231</name>
</gene>
<dbReference type="Pfam" id="PF00439">
    <property type="entry name" value="Bromodomain"/>
    <property type="match status" value="1"/>
</dbReference>
<protein>
    <submittedName>
        <fullName evidence="4">Bromodomain containing protein</fullName>
    </submittedName>
</protein>
<accession>A0A1J4KN85</accession>
<dbReference type="CDD" id="cd04369">
    <property type="entry name" value="Bromodomain"/>
    <property type="match status" value="1"/>
</dbReference>
<dbReference type="SUPFAM" id="SSF47370">
    <property type="entry name" value="Bromodomain"/>
    <property type="match status" value="1"/>
</dbReference>
<reference evidence="4" key="1">
    <citation type="submission" date="2016-10" db="EMBL/GenBank/DDBJ databases">
        <authorList>
            <person name="Benchimol M."/>
            <person name="Almeida L.G."/>
            <person name="Vasconcelos A.T."/>
            <person name="Perreira-Neves A."/>
            <person name="Rosa I.A."/>
            <person name="Tasca T."/>
            <person name="Bogo M.R."/>
            <person name="de Souza W."/>
        </authorList>
    </citation>
    <scope>NUCLEOTIDE SEQUENCE [LARGE SCALE GENOMIC DNA]</scope>
    <source>
        <strain evidence="4">K</strain>
    </source>
</reference>
<evidence type="ECO:0000313" key="5">
    <source>
        <dbReference type="Proteomes" id="UP000179807"/>
    </source>
</evidence>
<organism evidence="4 5">
    <name type="scientific">Tritrichomonas foetus</name>
    <dbReference type="NCBI Taxonomy" id="1144522"/>
    <lineage>
        <taxon>Eukaryota</taxon>
        <taxon>Metamonada</taxon>
        <taxon>Parabasalia</taxon>
        <taxon>Tritrichomonadida</taxon>
        <taxon>Tritrichomonadidae</taxon>
        <taxon>Tritrichomonas</taxon>
    </lineage>
</organism>
<dbReference type="SMART" id="SM00297">
    <property type="entry name" value="BROMO"/>
    <property type="match status" value="1"/>
</dbReference>
<evidence type="ECO:0000259" key="3">
    <source>
        <dbReference type="PROSITE" id="PS50014"/>
    </source>
</evidence>
<keyword evidence="1 2" id="KW-0103">Bromodomain</keyword>
<dbReference type="OrthoDB" id="1870062at2759"/>
<dbReference type="AlphaFoldDB" id="A0A1J4KN85"/>
<dbReference type="Gene3D" id="1.20.920.10">
    <property type="entry name" value="Bromodomain-like"/>
    <property type="match status" value="1"/>
</dbReference>
<dbReference type="PRINTS" id="PR00503">
    <property type="entry name" value="BROMODOMAIN"/>
</dbReference>
<feature type="domain" description="Bromo" evidence="3">
    <location>
        <begin position="62"/>
        <end position="134"/>
    </location>
</feature>
<dbReference type="RefSeq" id="XP_068365913.1">
    <property type="nucleotide sequence ID" value="XM_068499460.1"/>
</dbReference>
<proteinExistence type="predicted"/>
<dbReference type="PROSITE" id="PS50014">
    <property type="entry name" value="BROMODOMAIN_2"/>
    <property type="match status" value="1"/>
</dbReference>
<dbReference type="InterPro" id="IPR001487">
    <property type="entry name" value="Bromodomain"/>
</dbReference>
<evidence type="ECO:0000313" key="4">
    <source>
        <dbReference type="EMBL" id="OHT12777.1"/>
    </source>
</evidence>
<dbReference type="Proteomes" id="UP000179807">
    <property type="component" value="Unassembled WGS sequence"/>
</dbReference>
<comment type="caution">
    <text evidence="4">The sequence shown here is derived from an EMBL/GenBank/DDBJ whole genome shotgun (WGS) entry which is preliminary data.</text>
</comment>
<dbReference type="GeneID" id="94834164"/>
<dbReference type="EMBL" id="MLAK01000555">
    <property type="protein sequence ID" value="OHT12777.1"/>
    <property type="molecule type" value="Genomic_DNA"/>
</dbReference>
<dbReference type="InterPro" id="IPR036427">
    <property type="entry name" value="Bromodomain-like_sf"/>
</dbReference>